<accession>A0A7W6H7R2</accession>
<keyword evidence="3" id="KW-1185">Reference proteome</keyword>
<dbReference type="SUPFAM" id="SSF51120">
    <property type="entry name" value="beta-Roll"/>
    <property type="match status" value="1"/>
</dbReference>
<feature type="compositionally biased region" description="Basic and acidic residues" evidence="1">
    <location>
        <begin position="1"/>
        <end position="18"/>
    </location>
</feature>
<protein>
    <submittedName>
        <fullName evidence="2">Uncharacterized protein</fullName>
    </submittedName>
</protein>
<evidence type="ECO:0000313" key="2">
    <source>
        <dbReference type="EMBL" id="MBB4000158.1"/>
    </source>
</evidence>
<organism evidence="2 3">
    <name type="scientific">Aureimonas pseudogalii</name>
    <dbReference type="NCBI Taxonomy" id="1744844"/>
    <lineage>
        <taxon>Bacteria</taxon>
        <taxon>Pseudomonadati</taxon>
        <taxon>Pseudomonadota</taxon>
        <taxon>Alphaproteobacteria</taxon>
        <taxon>Hyphomicrobiales</taxon>
        <taxon>Aurantimonadaceae</taxon>
        <taxon>Aureimonas</taxon>
    </lineage>
</organism>
<reference evidence="2 3" key="1">
    <citation type="submission" date="2020-08" db="EMBL/GenBank/DDBJ databases">
        <title>Genomic Encyclopedia of Type Strains, Phase IV (KMG-IV): sequencing the most valuable type-strain genomes for metagenomic binning, comparative biology and taxonomic classification.</title>
        <authorList>
            <person name="Goeker M."/>
        </authorList>
    </citation>
    <scope>NUCLEOTIDE SEQUENCE [LARGE SCALE GENOMIC DNA]</scope>
    <source>
        <strain evidence="2 3">DSM 102238</strain>
    </source>
</reference>
<sequence>MKASTLRKEDRNETRRSEFFQQSPGYVLRQSATTPSREALLSTISSVNNSALTLLRAMSPSPGTVPISSGPNSPSSTVLTILGAAHKNSASNIIVALLNGITINGSSGRDLVFAGDYTKVNAGDGDDVVVVGDYASVSGGRGRDFVMAGHYANVEGGDGDDVVFALDYATVRGGRGNDYVEVHNYGNITGDEGDDVIQTYDYAKAAGGLGDDQISTYAYASVAGGDGDDSISTYGNSTVSAGAGSDRVRGYGYMTVDGGAGSDDIRVYDYASVDAGDGDDVVVTMGNSTIDGGRGNDTIIVADRSTNGGTAGHGVVDAGEGDDVVQVGSYSTVTGGTGDDRIVLTGTNSTIAFKKGDGRDQVQADFDVDVTIGGYSVSDVIVSHEKGNVVVSFKGSSDRLTLDIASGVNGHLAFADGTSLTVTGNQAAKLHQQYVGAGEVIQVEDYASTAAYQTHQWSGYSERQVGDMKRLSMG</sequence>
<dbReference type="InterPro" id="IPR011049">
    <property type="entry name" value="Serralysin-like_metalloprot_C"/>
</dbReference>
<dbReference type="EMBL" id="JACIEK010000015">
    <property type="protein sequence ID" value="MBB4000158.1"/>
    <property type="molecule type" value="Genomic_DNA"/>
</dbReference>
<evidence type="ECO:0000313" key="3">
    <source>
        <dbReference type="Proteomes" id="UP000542776"/>
    </source>
</evidence>
<comment type="caution">
    <text evidence="2">The sequence shown here is derived from an EMBL/GenBank/DDBJ whole genome shotgun (WGS) entry which is preliminary data.</text>
</comment>
<gene>
    <name evidence="2" type="ORF">GGR04_004034</name>
</gene>
<proteinExistence type="predicted"/>
<dbReference type="Gene3D" id="2.160.20.160">
    <property type="match status" value="1"/>
</dbReference>
<dbReference type="RefSeq" id="WP_183201760.1">
    <property type="nucleotide sequence ID" value="NZ_JACIEK010000015.1"/>
</dbReference>
<dbReference type="PRINTS" id="PR00313">
    <property type="entry name" value="CABNDNGRPT"/>
</dbReference>
<dbReference type="AlphaFoldDB" id="A0A7W6H7R2"/>
<feature type="region of interest" description="Disordered" evidence="1">
    <location>
        <begin position="1"/>
        <end position="22"/>
    </location>
</feature>
<name>A0A7W6H7R2_9HYPH</name>
<dbReference type="Proteomes" id="UP000542776">
    <property type="component" value="Unassembled WGS sequence"/>
</dbReference>
<evidence type="ECO:0000256" key="1">
    <source>
        <dbReference type="SAM" id="MobiDB-lite"/>
    </source>
</evidence>